<dbReference type="Proteomes" id="UP000605259">
    <property type="component" value="Unassembled WGS sequence"/>
</dbReference>
<feature type="domain" description="YfjL-like N-terminal" evidence="1">
    <location>
        <begin position="3"/>
        <end position="70"/>
    </location>
</feature>
<keyword evidence="3" id="KW-1185">Reference proteome</keyword>
<comment type="caution">
    <text evidence="2">The sequence shown here is derived from an EMBL/GenBank/DDBJ whole genome shotgun (WGS) entry which is preliminary data.</text>
</comment>
<dbReference type="InterPro" id="IPR057359">
    <property type="entry name" value="YfjL_N"/>
</dbReference>
<dbReference type="AlphaFoldDB" id="A0A917AMY2"/>
<dbReference type="Pfam" id="PF25425">
    <property type="entry name" value="YfjL_N"/>
    <property type="match status" value="1"/>
</dbReference>
<accession>A0A917AMY2</accession>
<reference evidence="2" key="2">
    <citation type="submission" date="2020-09" db="EMBL/GenBank/DDBJ databases">
        <authorList>
            <person name="Sun Q."/>
            <person name="Zhou Y."/>
        </authorList>
    </citation>
    <scope>NUCLEOTIDE SEQUENCE</scope>
    <source>
        <strain evidence="2">CGMCC 1.12698</strain>
    </source>
</reference>
<proteinExistence type="predicted"/>
<protein>
    <recommendedName>
        <fullName evidence="1">YfjL-like N-terminal domain-containing protein</fullName>
    </recommendedName>
</protein>
<evidence type="ECO:0000259" key="1">
    <source>
        <dbReference type="Pfam" id="PF25425"/>
    </source>
</evidence>
<sequence length="92" mass="10785">MDLMFCIFLVVALIVICFVHAEFNGLPWKKQRVSKKLQKYAEKKYNIQTTIKEKYYNFRNGGYGVLLYETEKGEDALFTVIQIGENIEDSYS</sequence>
<dbReference type="EMBL" id="BMFK01000001">
    <property type="protein sequence ID" value="GGE59185.1"/>
    <property type="molecule type" value="Genomic_DNA"/>
</dbReference>
<dbReference type="RefSeq" id="WP_188387036.1">
    <property type="nucleotide sequence ID" value="NZ_BMFK01000001.1"/>
</dbReference>
<gene>
    <name evidence="2" type="ORF">GCM10007140_06930</name>
</gene>
<organism evidence="2 3">
    <name type="scientific">Priestia taiwanensis</name>
    <dbReference type="NCBI Taxonomy" id="1347902"/>
    <lineage>
        <taxon>Bacteria</taxon>
        <taxon>Bacillati</taxon>
        <taxon>Bacillota</taxon>
        <taxon>Bacilli</taxon>
        <taxon>Bacillales</taxon>
        <taxon>Bacillaceae</taxon>
        <taxon>Priestia</taxon>
    </lineage>
</organism>
<evidence type="ECO:0000313" key="3">
    <source>
        <dbReference type="Proteomes" id="UP000605259"/>
    </source>
</evidence>
<reference evidence="2" key="1">
    <citation type="journal article" date="2014" name="Int. J. Syst. Evol. Microbiol.">
        <title>Complete genome sequence of Corynebacterium casei LMG S-19264T (=DSM 44701T), isolated from a smear-ripened cheese.</title>
        <authorList>
            <consortium name="US DOE Joint Genome Institute (JGI-PGF)"/>
            <person name="Walter F."/>
            <person name="Albersmeier A."/>
            <person name="Kalinowski J."/>
            <person name="Ruckert C."/>
        </authorList>
    </citation>
    <scope>NUCLEOTIDE SEQUENCE</scope>
    <source>
        <strain evidence="2">CGMCC 1.12698</strain>
    </source>
</reference>
<evidence type="ECO:0000313" key="2">
    <source>
        <dbReference type="EMBL" id="GGE59185.1"/>
    </source>
</evidence>
<name>A0A917AMY2_9BACI</name>